<evidence type="ECO:0000256" key="1">
    <source>
        <dbReference type="ARBA" id="ARBA00022801"/>
    </source>
</evidence>
<dbReference type="Pfam" id="PF02129">
    <property type="entry name" value="Peptidase_S15"/>
    <property type="match status" value="1"/>
</dbReference>
<dbReference type="InterPro" id="IPR005674">
    <property type="entry name" value="CocE/Ser_esterase"/>
</dbReference>
<dbReference type="InterPro" id="IPR008979">
    <property type="entry name" value="Galactose-bd-like_sf"/>
</dbReference>
<accession>A0A428USN7</accession>
<dbReference type="Gene3D" id="3.40.50.1820">
    <property type="entry name" value="alpha/beta hydrolase"/>
    <property type="match status" value="1"/>
</dbReference>
<evidence type="ECO:0000313" key="4">
    <source>
        <dbReference type="EMBL" id="RSM17270.1"/>
    </source>
</evidence>
<dbReference type="PANTHER" id="PTHR43056:SF10">
    <property type="entry name" value="COCE_NOND FAMILY, PUTATIVE (AFU_ORTHOLOGUE AFUA_7G00600)-RELATED"/>
    <property type="match status" value="1"/>
</dbReference>
<proteinExistence type="predicted"/>
<gene>
    <name evidence="4" type="ORF">CDV31_003985</name>
</gene>
<dbReference type="SUPFAM" id="SSF49785">
    <property type="entry name" value="Galactose-binding domain-like"/>
    <property type="match status" value="1"/>
</dbReference>
<evidence type="ECO:0000313" key="5">
    <source>
        <dbReference type="Proteomes" id="UP000288429"/>
    </source>
</evidence>
<dbReference type="AlphaFoldDB" id="A0A428USN7"/>
<feature type="region of interest" description="Disordered" evidence="2">
    <location>
        <begin position="1"/>
        <end position="28"/>
    </location>
</feature>
<keyword evidence="1" id="KW-0378">Hydrolase</keyword>
<sequence length="570" mass="64616">MAANTKSHSPYYRKAVPPQEVSPPLQSAPPLKHETILLEDGKTLFEKDIGIPMRDGILLYADVYRPDPSIKAKTPTLVLFAPFGKHGAVPRERFQNMGVDFEKLSKHTHWELPDPLPWCGEWGYSFLLVDPRGTWWSEGDASNHISPEEGRDGYDIVEWASQQEWSTGDIGWGGGVSYYAMSAYQTAVLKPPHLKAIMIWEGISDIYREVNAPGGIPNIPFQHFWMNMTGNGLGMTEDHAVNSLEHPLFDEYWQSKVVDWSLIDVPVLAVTGWSSLGLHLRGTIEAWKQMSSTNKYLIIHGGREWSEFYKDENIKRQHLFWDRYLRDVSNEVDAWPRVEMAARTSATESSRRLDSDFPPKAHLTKYRFSADGKLALNDGSTSSGPSQSVSFIAHKSDSVAIFDLKINRRIEITGYSSVKLFIQALGFPDVDLFVALQRIDKDGQVIKFYNSTQKLEADATFGWLRASHRELDTEKSIPERPVHLHQRRLWLRPQDVVEVNVELWPSSTVWEAGETLRLAVKGTAFTDPENMTQFKGPSHSFGEVRIWMGGEYESELLVPVVTSLGELRDA</sequence>
<name>A0A428USN7_9HYPO</name>
<dbReference type="Gene3D" id="1.10.3020.20">
    <property type="match status" value="1"/>
</dbReference>
<comment type="caution">
    <text evidence="4">The sequence shown here is derived from an EMBL/GenBank/DDBJ whole genome shotgun (WGS) entry which is preliminary data.</text>
</comment>
<dbReference type="InterPro" id="IPR029058">
    <property type="entry name" value="AB_hydrolase_fold"/>
</dbReference>
<protein>
    <recommendedName>
        <fullName evidence="3">Xaa-Pro dipeptidyl-peptidase C-terminal domain-containing protein</fullName>
    </recommendedName>
</protein>
<dbReference type="Pfam" id="PF08530">
    <property type="entry name" value="PepX_C"/>
    <property type="match status" value="1"/>
</dbReference>
<dbReference type="InterPro" id="IPR000383">
    <property type="entry name" value="Xaa-Pro-like_dom"/>
</dbReference>
<dbReference type="NCBIfam" id="TIGR00976">
    <property type="entry name" value="CocE_NonD"/>
    <property type="match status" value="1"/>
</dbReference>
<dbReference type="SMART" id="SM00939">
    <property type="entry name" value="PepX_C"/>
    <property type="match status" value="1"/>
</dbReference>
<reference evidence="4 5" key="1">
    <citation type="submission" date="2017-06" db="EMBL/GenBank/DDBJ databases">
        <title>Cmopartive genomic analysis of Ambrosia Fusariam Clade fungi.</title>
        <authorList>
            <person name="Stajich J.E."/>
            <person name="Carrillo J."/>
            <person name="Kijimoto T."/>
            <person name="Eskalen A."/>
            <person name="O'Donnell K."/>
            <person name="Kasson M."/>
        </authorList>
    </citation>
    <scope>NUCLEOTIDE SEQUENCE [LARGE SCALE GENOMIC DNA]</scope>
    <source>
        <strain evidence="4 5">NRRL 20438</strain>
    </source>
</reference>
<dbReference type="InterPro" id="IPR013736">
    <property type="entry name" value="Xaa-Pro_dipept_C"/>
</dbReference>
<feature type="domain" description="Xaa-Pro dipeptidyl-peptidase C-terminal" evidence="3">
    <location>
        <begin position="318"/>
        <end position="557"/>
    </location>
</feature>
<dbReference type="PANTHER" id="PTHR43056">
    <property type="entry name" value="PEPTIDASE S9 PROLYL OLIGOPEPTIDASE"/>
    <property type="match status" value="1"/>
</dbReference>
<evidence type="ECO:0000259" key="3">
    <source>
        <dbReference type="SMART" id="SM00939"/>
    </source>
</evidence>
<dbReference type="GO" id="GO:0008239">
    <property type="term" value="F:dipeptidyl-peptidase activity"/>
    <property type="evidence" value="ECO:0007669"/>
    <property type="project" value="InterPro"/>
</dbReference>
<evidence type="ECO:0000256" key="2">
    <source>
        <dbReference type="SAM" id="MobiDB-lite"/>
    </source>
</evidence>
<keyword evidence="5" id="KW-1185">Reference proteome</keyword>
<dbReference type="InterPro" id="IPR050585">
    <property type="entry name" value="Xaa-Pro_dipeptidyl-ppase/CocE"/>
</dbReference>
<dbReference type="Gene3D" id="2.60.120.260">
    <property type="entry name" value="Galactose-binding domain-like"/>
    <property type="match status" value="1"/>
</dbReference>
<organism evidence="4 5">
    <name type="scientific">Fusarium ambrosium</name>
    <dbReference type="NCBI Taxonomy" id="131363"/>
    <lineage>
        <taxon>Eukaryota</taxon>
        <taxon>Fungi</taxon>
        <taxon>Dikarya</taxon>
        <taxon>Ascomycota</taxon>
        <taxon>Pezizomycotina</taxon>
        <taxon>Sordariomycetes</taxon>
        <taxon>Hypocreomycetidae</taxon>
        <taxon>Hypocreales</taxon>
        <taxon>Nectriaceae</taxon>
        <taxon>Fusarium</taxon>
        <taxon>Fusarium solani species complex</taxon>
    </lineage>
</organism>
<dbReference type="SUPFAM" id="SSF53474">
    <property type="entry name" value="alpha/beta-Hydrolases"/>
    <property type="match status" value="1"/>
</dbReference>
<dbReference type="Proteomes" id="UP000288429">
    <property type="component" value="Unassembled WGS sequence"/>
</dbReference>
<dbReference type="EMBL" id="NIZV01000036">
    <property type="protein sequence ID" value="RSM17270.1"/>
    <property type="molecule type" value="Genomic_DNA"/>
</dbReference>